<evidence type="ECO:0000313" key="3">
    <source>
        <dbReference type="Proteomes" id="UP000245207"/>
    </source>
</evidence>
<keyword evidence="3" id="KW-1185">Reference proteome</keyword>
<proteinExistence type="predicted"/>
<dbReference type="OrthoDB" id="1936865at2759"/>
<dbReference type="SUPFAM" id="SSF48576">
    <property type="entry name" value="Terpenoid synthases"/>
    <property type="match status" value="1"/>
</dbReference>
<dbReference type="GO" id="GO:0010333">
    <property type="term" value="F:terpene synthase activity"/>
    <property type="evidence" value="ECO:0007669"/>
    <property type="project" value="InterPro"/>
</dbReference>
<dbReference type="InterPro" id="IPR008949">
    <property type="entry name" value="Isoprenoid_synthase_dom_sf"/>
</dbReference>
<gene>
    <name evidence="2" type="ORF">CTI12_AA161780</name>
</gene>
<evidence type="ECO:0000313" key="2">
    <source>
        <dbReference type="EMBL" id="PWA83845.1"/>
    </source>
</evidence>
<dbReference type="GO" id="GO:0016114">
    <property type="term" value="P:terpenoid biosynthetic process"/>
    <property type="evidence" value="ECO:0007669"/>
    <property type="project" value="InterPro"/>
</dbReference>
<dbReference type="Pfam" id="PF19086">
    <property type="entry name" value="Terpene_syn_C_2"/>
    <property type="match status" value="1"/>
</dbReference>
<keyword evidence="1" id="KW-0460">Magnesium</keyword>
<dbReference type="STRING" id="35608.A0A2U1PDJ6"/>
<dbReference type="EMBL" id="PKPP01001297">
    <property type="protein sequence ID" value="PWA83845.1"/>
    <property type="molecule type" value="Genomic_DNA"/>
</dbReference>
<dbReference type="Gene3D" id="1.10.600.10">
    <property type="entry name" value="Farnesyl Diphosphate Synthase"/>
    <property type="match status" value="1"/>
</dbReference>
<name>A0A2U1PDJ6_ARTAN</name>
<dbReference type="Proteomes" id="UP000245207">
    <property type="component" value="Unassembled WGS sequence"/>
</dbReference>
<dbReference type="PANTHER" id="PTHR31225:SF9">
    <property type="entry name" value="TERPENE SYNTHASE 10"/>
    <property type="match status" value="1"/>
</dbReference>
<reference evidence="2 3" key="1">
    <citation type="journal article" date="2018" name="Mol. Plant">
        <title>The genome of Artemisia annua provides insight into the evolution of Asteraceae family and artemisinin biosynthesis.</title>
        <authorList>
            <person name="Shen Q."/>
            <person name="Zhang L."/>
            <person name="Liao Z."/>
            <person name="Wang S."/>
            <person name="Yan T."/>
            <person name="Shi P."/>
            <person name="Liu M."/>
            <person name="Fu X."/>
            <person name="Pan Q."/>
            <person name="Wang Y."/>
            <person name="Lv Z."/>
            <person name="Lu X."/>
            <person name="Zhang F."/>
            <person name="Jiang W."/>
            <person name="Ma Y."/>
            <person name="Chen M."/>
            <person name="Hao X."/>
            <person name="Li L."/>
            <person name="Tang Y."/>
            <person name="Lv G."/>
            <person name="Zhou Y."/>
            <person name="Sun X."/>
            <person name="Brodelius P.E."/>
            <person name="Rose J.K.C."/>
            <person name="Tang K."/>
        </authorList>
    </citation>
    <scope>NUCLEOTIDE SEQUENCE [LARGE SCALE GENOMIC DNA]</scope>
    <source>
        <strain evidence="3">cv. Huhao1</strain>
        <tissue evidence="2">Leaf</tissue>
    </source>
</reference>
<sequence>MERGDNPKSLQCYMHETGASEDEARMYIKSLIGETWKKLNKERSHASSDITREFIDFATNLVRMAQFMYGEGDVHGRPDVTKSHVLSLLFNPIQEI</sequence>
<dbReference type="AlphaFoldDB" id="A0A2U1PDJ6"/>
<dbReference type="PANTHER" id="PTHR31225">
    <property type="entry name" value="OS04G0344100 PROTEIN-RELATED"/>
    <property type="match status" value="1"/>
</dbReference>
<dbReference type="InterPro" id="IPR050148">
    <property type="entry name" value="Terpene_synthase-like"/>
</dbReference>
<accession>A0A2U1PDJ6</accession>
<protein>
    <submittedName>
        <fullName evidence="2">Beta-myrcene synthase</fullName>
    </submittedName>
</protein>
<evidence type="ECO:0000256" key="1">
    <source>
        <dbReference type="ARBA" id="ARBA00022842"/>
    </source>
</evidence>
<organism evidence="2 3">
    <name type="scientific">Artemisia annua</name>
    <name type="common">Sweet wormwood</name>
    <dbReference type="NCBI Taxonomy" id="35608"/>
    <lineage>
        <taxon>Eukaryota</taxon>
        <taxon>Viridiplantae</taxon>
        <taxon>Streptophyta</taxon>
        <taxon>Embryophyta</taxon>
        <taxon>Tracheophyta</taxon>
        <taxon>Spermatophyta</taxon>
        <taxon>Magnoliopsida</taxon>
        <taxon>eudicotyledons</taxon>
        <taxon>Gunneridae</taxon>
        <taxon>Pentapetalae</taxon>
        <taxon>asterids</taxon>
        <taxon>campanulids</taxon>
        <taxon>Asterales</taxon>
        <taxon>Asteraceae</taxon>
        <taxon>Asteroideae</taxon>
        <taxon>Anthemideae</taxon>
        <taxon>Artemisiinae</taxon>
        <taxon>Artemisia</taxon>
    </lineage>
</organism>
<comment type="caution">
    <text evidence="2">The sequence shown here is derived from an EMBL/GenBank/DDBJ whole genome shotgun (WGS) entry which is preliminary data.</text>
</comment>